<proteinExistence type="predicted"/>
<name>A0AAE0A521_9ROSI</name>
<dbReference type="GO" id="GO:0005886">
    <property type="term" value="C:plasma membrane"/>
    <property type="evidence" value="ECO:0007669"/>
    <property type="project" value="TreeGrafter"/>
</dbReference>
<organism evidence="3 4">
    <name type="scientific">Dipteronia sinensis</name>
    <dbReference type="NCBI Taxonomy" id="43782"/>
    <lineage>
        <taxon>Eukaryota</taxon>
        <taxon>Viridiplantae</taxon>
        <taxon>Streptophyta</taxon>
        <taxon>Embryophyta</taxon>
        <taxon>Tracheophyta</taxon>
        <taxon>Spermatophyta</taxon>
        <taxon>Magnoliopsida</taxon>
        <taxon>eudicotyledons</taxon>
        <taxon>Gunneridae</taxon>
        <taxon>Pentapetalae</taxon>
        <taxon>rosids</taxon>
        <taxon>malvids</taxon>
        <taxon>Sapindales</taxon>
        <taxon>Sapindaceae</taxon>
        <taxon>Hippocastanoideae</taxon>
        <taxon>Acereae</taxon>
        <taxon>Dipteronia</taxon>
    </lineage>
</organism>
<keyword evidence="4" id="KW-1185">Reference proteome</keyword>
<keyword evidence="2" id="KW-0472">Membrane</keyword>
<comment type="caution">
    <text evidence="3">The sequence shown here is derived from an EMBL/GenBank/DDBJ whole genome shotgun (WGS) entry which is preliminary data.</text>
</comment>
<accession>A0AAE0A521</accession>
<gene>
    <name evidence="3" type="ORF">Dsin_024045</name>
</gene>
<dbReference type="AlphaFoldDB" id="A0AAE0A521"/>
<keyword evidence="2" id="KW-0812">Transmembrane</keyword>
<dbReference type="PANTHER" id="PTHR24093">
    <property type="entry name" value="CATION TRANSPORTING ATPASE"/>
    <property type="match status" value="1"/>
</dbReference>
<evidence type="ECO:0000256" key="2">
    <source>
        <dbReference type="SAM" id="Phobius"/>
    </source>
</evidence>
<dbReference type="Proteomes" id="UP001281410">
    <property type="component" value="Unassembled WGS sequence"/>
</dbReference>
<evidence type="ECO:0000313" key="3">
    <source>
        <dbReference type="EMBL" id="KAK3200630.1"/>
    </source>
</evidence>
<keyword evidence="2" id="KW-1133">Transmembrane helix</keyword>
<dbReference type="EMBL" id="JANJYJ010000007">
    <property type="protein sequence ID" value="KAK3200630.1"/>
    <property type="molecule type" value="Genomic_DNA"/>
</dbReference>
<evidence type="ECO:0000256" key="1">
    <source>
        <dbReference type="ARBA" id="ARBA00022842"/>
    </source>
</evidence>
<protein>
    <submittedName>
        <fullName evidence="3">Uncharacterized protein</fullName>
    </submittedName>
</protein>
<evidence type="ECO:0000313" key="4">
    <source>
        <dbReference type="Proteomes" id="UP001281410"/>
    </source>
</evidence>
<dbReference type="GO" id="GO:0005388">
    <property type="term" value="F:P-type calcium transporter activity"/>
    <property type="evidence" value="ECO:0007669"/>
    <property type="project" value="TreeGrafter"/>
</dbReference>
<feature type="transmembrane region" description="Helical" evidence="2">
    <location>
        <begin position="57"/>
        <end position="76"/>
    </location>
</feature>
<dbReference type="Gene3D" id="1.20.1110.10">
    <property type="entry name" value="Calcium-transporting ATPase, transmembrane domain"/>
    <property type="match status" value="1"/>
</dbReference>
<sequence length="143" mass="15607">MASESDHVEIDEQNPFLMSGTKVITDGTSVRMKTACADMGIVAAAVTIVAIPEGLALAGLAVTVLVLVVMLIRYFARNTRDEMGKREFQGKKTKFDDVMNSVFGFVVAPVRIVVVEIPEGLPLAFFYEENDEGSSYGEKTLRL</sequence>
<keyword evidence="1" id="KW-0460">Magnesium</keyword>
<reference evidence="3" key="1">
    <citation type="journal article" date="2023" name="Plant J.">
        <title>Genome sequences and population genomics provide insights into the demographic history, inbreeding, and mutation load of two 'living fossil' tree species of Dipteronia.</title>
        <authorList>
            <person name="Feng Y."/>
            <person name="Comes H.P."/>
            <person name="Chen J."/>
            <person name="Zhu S."/>
            <person name="Lu R."/>
            <person name="Zhang X."/>
            <person name="Li P."/>
            <person name="Qiu J."/>
            <person name="Olsen K.M."/>
            <person name="Qiu Y."/>
        </authorList>
    </citation>
    <scope>NUCLEOTIDE SEQUENCE</scope>
    <source>
        <strain evidence="3">NBL</strain>
    </source>
</reference>
<dbReference type="PANTHER" id="PTHR24093:SF509">
    <property type="entry name" value="CALCIUM-TRANSPORTING ATPASE"/>
    <property type="match status" value="1"/>
</dbReference>